<evidence type="ECO:0000256" key="1">
    <source>
        <dbReference type="ARBA" id="ARBA00004294"/>
    </source>
</evidence>
<dbReference type="Proteomes" id="UP000828390">
    <property type="component" value="Unassembled WGS sequence"/>
</dbReference>
<evidence type="ECO:0000256" key="9">
    <source>
        <dbReference type="ARBA" id="ARBA00023121"/>
    </source>
</evidence>
<gene>
    <name evidence="16" type="ORF">DPMN_026930</name>
</gene>
<keyword evidence="6" id="KW-0963">Cytoplasm</keyword>
<name>A0A9D4RD67_DREPO</name>
<dbReference type="InterPro" id="IPR026169">
    <property type="entry name" value="MIEAP"/>
</dbReference>
<keyword evidence="17" id="KW-1185">Reference proteome</keyword>
<dbReference type="PANTHER" id="PTHR21771:SF0">
    <property type="entry name" value="MITOCHONDRIA-EATING PROTEIN"/>
    <property type="match status" value="1"/>
</dbReference>
<keyword evidence="7" id="KW-1000">Mitochondrion outer membrane</keyword>
<feature type="coiled-coil region" evidence="13">
    <location>
        <begin position="161"/>
        <end position="262"/>
    </location>
</feature>
<reference evidence="16" key="1">
    <citation type="journal article" date="2019" name="bioRxiv">
        <title>The Genome of the Zebra Mussel, Dreissena polymorpha: A Resource for Invasive Species Research.</title>
        <authorList>
            <person name="McCartney M.A."/>
            <person name="Auch B."/>
            <person name="Kono T."/>
            <person name="Mallez S."/>
            <person name="Zhang Y."/>
            <person name="Obille A."/>
            <person name="Becker A."/>
            <person name="Abrahante J.E."/>
            <person name="Garbe J."/>
            <person name="Badalamenti J.P."/>
            <person name="Herman A."/>
            <person name="Mangelson H."/>
            <person name="Liachko I."/>
            <person name="Sullivan S."/>
            <person name="Sone E.D."/>
            <person name="Koren S."/>
            <person name="Silverstein K.A.T."/>
            <person name="Beckman K.B."/>
            <person name="Gohl D.M."/>
        </authorList>
    </citation>
    <scope>NUCLEOTIDE SEQUENCE</scope>
    <source>
        <strain evidence="16">Duluth1</strain>
        <tissue evidence="16">Whole animal</tissue>
    </source>
</reference>
<reference evidence="16" key="2">
    <citation type="submission" date="2020-11" db="EMBL/GenBank/DDBJ databases">
        <authorList>
            <person name="McCartney M.A."/>
            <person name="Auch B."/>
            <person name="Kono T."/>
            <person name="Mallez S."/>
            <person name="Becker A."/>
            <person name="Gohl D.M."/>
            <person name="Silverstein K.A.T."/>
            <person name="Koren S."/>
            <person name="Bechman K.B."/>
            <person name="Herman A."/>
            <person name="Abrahante J.E."/>
            <person name="Garbe J."/>
        </authorList>
    </citation>
    <scope>NUCLEOTIDE SEQUENCE</scope>
    <source>
        <strain evidence="16">Duluth1</strain>
        <tissue evidence="16">Whole animal</tissue>
    </source>
</reference>
<feature type="coiled-coil region" evidence="13">
    <location>
        <begin position="287"/>
        <end position="321"/>
    </location>
</feature>
<feature type="compositionally biased region" description="Basic and acidic residues" evidence="14">
    <location>
        <begin position="131"/>
        <end position="155"/>
    </location>
</feature>
<dbReference type="GO" id="GO:0035694">
    <property type="term" value="P:mitochondrial protein catabolic process"/>
    <property type="evidence" value="ECO:0007669"/>
    <property type="project" value="InterPro"/>
</dbReference>
<dbReference type="GO" id="GO:0008289">
    <property type="term" value="F:lipid binding"/>
    <property type="evidence" value="ECO:0007669"/>
    <property type="project" value="UniProtKB-KW"/>
</dbReference>
<evidence type="ECO:0000256" key="8">
    <source>
        <dbReference type="ARBA" id="ARBA00023054"/>
    </source>
</evidence>
<sequence>MAWLYENPFTLESLERNKMELTLGILQLSYAFRKAKTDLGCLHGSSRNYDDIGQFEHQPQSQSQRRNSILYDCRQPIKLKPRYSSYGDEYSGSPQSLSQEFSSGVRYKSTGRPARDTRLLDFSPDSEWLAETEKSKELQDEGLSKETSDLRRQLDESEFKERAANHQLQQTQDKLKKTKDEFEETKTRLNEALQGKDTNLKKIQKENSDLRKKLGEFESNEASFNQQLQQVRSKLKTTTAELEDTKTRLNAVQNTIKVQEKTQFSYSKESPEITDLRKQLKTVISMEAIVRNLLEETEEKLRRTRDELDIAKSRLTEVQEMNMHKEKINAQKLSDMAESLKKSQYLETKLKRLLQEAQDQLTATQQSQGRKTKIAVIEKCSELRDQGHSQENRDLRKELEISEFKERASNHQLQQTQNKMKKTEDELEETKKKLNEALQDSETNLKKMEKENSDLRSKLEKSKFSEASLNHQLQHMHNKLQSTAAELEDAETRLNNANQIIVHRDQRDTQKQNDIAEAFKKSQLMEAELKQLLQESEDRFKATQQSESRKTKLAETEKSKALQDEGLSKETSDLRKQLDKSEFKERAANHQLQQTQDKLKKTKDELEETKTRLNEALQGKDTNLKKIEKENSDLRKKLGEFESNEASFNQQLQQVRSKLKTTTAELEDTKTRLSKLMGQKLTDNNPNITDLSDQNRPMKLGERFSELYDNEWTDAFEVLRSIYKDEKTTVLTLLTILKEADKFCRAEAEKQIECLRRDLTLQLETDGSNIPSLINKQLKDFRKALGSDAGQRLLAIYIKKLSQSSSASARDALRVETFLREAFTLCWLMSIQDPPVVFDRLLQHGETFNMELYRAYTKGGPLVDFQVWPTLFLHEGGAVLYKGVAQGCEK</sequence>
<evidence type="ECO:0000256" key="12">
    <source>
        <dbReference type="ARBA" id="ARBA00032687"/>
    </source>
</evidence>
<evidence type="ECO:0000259" key="15">
    <source>
        <dbReference type="Pfam" id="PF16026"/>
    </source>
</evidence>
<dbReference type="GO" id="GO:0005741">
    <property type="term" value="C:mitochondrial outer membrane"/>
    <property type="evidence" value="ECO:0007669"/>
    <property type="project" value="UniProtKB-SubCell"/>
</dbReference>
<feature type="compositionally biased region" description="Basic and acidic residues" evidence="14">
    <location>
        <begin position="538"/>
        <end position="588"/>
    </location>
</feature>
<comment type="similarity">
    <text evidence="4">Belongs to the MIEAP family.</text>
</comment>
<comment type="caution">
    <text evidence="16">The sequence shown here is derived from an EMBL/GenBank/DDBJ whole genome shotgun (WGS) entry which is preliminary data.</text>
</comment>
<proteinExistence type="inferred from homology"/>
<keyword evidence="11" id="KW-0472">Membrane</keyword>
<evidence type="ECO:0000256" key="3">
    <source>
        <dbReference type="ARBA" id="ARBA00004496"/>
    </source>
</evidence>
<dbReference type="OrthoDB" id="6159177at2759"/>
<dbReference type="GO" id="GO:0005759">
    <property type="term" value="C:mitochondrial matrix"/>
    <property type="evidence" value="ECO:0007669"/>
    <property type="project" value="UniProtKB-SubCell"/>
</dbReference>
<evidence type="ECO:0000256" key="6">
    <source>
        <dbReference type="ARBA" id="ARBA00022490"/>
    </source>
</evidence>
<comment type="subcellular location">
    <subcellularLocation>
        <location evidence="3">Cytoplasm</location>
    </subcellularLocation>
    <subcellularLocation>
        <location evidence="2">Mitochondrion matrix</location>
    </subcellularLocation>
    <subcellularLocation>
        <location evidence="1">Mitochondrion outer membrane</location>
    </subcellularLocation>
</comment>
<evidence type="ECO:0000313" key="16">
    <source>
        <dbReference type="EMBL" id="KAH3863924.1"/>
    </source>
</evidence>
<accession>A0A9D4RD67</accession>
<dbReference type="AlphaFoldDB" id="A0A9D4RD67"/>
<dbReference type="GO" id="GO:0035695">
    <property type="term" value="P:mitophagy by internal vacuole formation"/>
    <property type="evidence" value="ECO:0007669"/>
    <property type="project" value="TreeGrafter"/>
</dbReference>
<dbReference type="PANTHER" id="PTHR21771">
    <property type="entry name" value="MITOCHONDRIA-EATING PROTEIN-RELATED"/>
    <property type="match status" value="1"/>
</dbReference>
<evidence type="ECO:0000256" key="2">
    <source>
        <dbReference type="ARBA" id="ARBA00004305"/>
    </source>
</evidence>
<dbReference type="EMBL" id="JAIWYP010000002">
    <property type="protein sequence ID" value="KAH3863924.1"/>
    <property type="molecule type" value="Genomic_DNA"/>
</dbReference>
<evidence type="ECO:0000256" key="5">
    <source>
        <dbReference type="ARBA" id="ARBA00019863"/>
    </source>
</evidence>
<feature type="region of interest" description="Disordered" evidence="14">
    <location>
        <begin position="538"/>
        <end position="606"/>
    </location>
</feature>
<organism evidence="16 17">
    <name type="scientific">Dreissena polymorpha</name>
    <name type="common">Zebra mussel</name>
    <name type="synonym">Mytilus polymorpha</name>
    <dbReference type="NCBI Taxonomy" id="45954"/>
    <lineage>
        <taxon>Eukaryota</taxon>
        <taxon>Metazoa</taxon>
        <taxon>Spiralia</taxon>
        <taxon>Lophotrochozoa</taxon>
        <taxon>Mollusca</taxon>
        <taxon>Bivalvia</taxon>
        <taxon>Autobranchia</taxon>
        <taxon>Heteroconchia</taxon>
        <taxon>Euheterodonta</taxon>
        <taxon>Imparidentia</taxon>
        <taxon>Neoheterodontei</taxon>
        <taxon>Myida</taxon>
        <taxon>Dreissenoidea</taxon>
        <taxon>Dreissenidae</taxon>
        <taxon>Dreissena</taxon>
    </lineage>
</organism>
<dbReference type="Pfam" id="PF16026">
    <property type="entry name" value="MIEAP"/>
    <property type="match status" value="1"/>
</dbReference>
<evidence type="ECO:0000256" key="11">
    <source>
        <dbReference type="ARBA" id="ARBA00023136"/>
    </source>
</evidence>
<feature type="region of interest" description="Disordered" evidence="14">
    <location>
        <begin position="408"/>
        <end position="430"/>
    </location>
</feature>
<feature type="region of interest" description="Disordered" evidence="14">
    <location>
        <begin position="84"/>
        <end position="155"/>
    </location>
</feature>
<keyword evidence="8 13" id="KW-0175">Coiled coil</keyword>
<protein>
    <recommendedName>
        <fullName evidence="5">Mitochondria-eating protein</fullName>
    </recommendedName>
    <alternativeName>
        <fullName evidence="12">Spermatogenesis-associated protein 18</fullName>
    </alternativeName>
</protein>
<feature type="compositionally biased region" description="Polar residues" evidence="14">
    <location>
        <begin position="92"/>
        <end position="102"/>
    </location>
</feature>
<dbReference type="InterPro" id="IPR031981">
    <property type="entry name" value="MIEAP_C"/>
</dbReference>
<feature type="compositionally biased region" description="Basic and acidic residues" evidence="14">
    <location>
        <begin position="421"/>
        <end position="430"/>
    </location>
</feature>
<evidence type="ECO:0000256" key="4">
    <source>
        <dbReference type="ARBA" id="ARBA00008233"/>
    </source>
</evidence>
<evidence type="ECO:0000256" key="7">
    <source>
        <dbReference type="ARBA" id="ARBA00022787"/>
    </source>
</evidence>
<feature type="domain" description="Mitochondria-eating protein C-terminal" evidence="15">
    <location>
        <begin position="696"/>
        <end position="885"/>
    </location>
</feature>
<evidence type="ECO:0000313" key="17">
    <source>
        <dbReference type="Proteomes" id="UP000828390"/>
    </source>
</evidence>
<feature type="compositionally biased region" description="Basic and acidic residues" evidence="14">
    <location>
        <begin position="597"/>
        <end position="606"/>
    </location>
</feature>
<evidence type="ECO:0000256" key="13">
    <source>
        <dbReference type="SAM" id="Coils"/>
    </source>
</evidence>
<keyword evidence="10" id="KW-0496">Mitochondrion</keyword>
<evidence type="ECO:0000256" key="10">
    <source>
        <dbReference type="ARBA" id="ARBA00023128"/>
    </source>
</evidence>
<evidence type="ECO:0000256" key="14">
    <source>
        <dbReference type="SAM" id="MobiDB-lite"/>
    </source>
</evidence>
<keyword evidence="9" id="KW-0446">Lipid-binding</keyword>